<keyword evidence="1" id="KW-0805">Transcription regulation</keyword>
<feature type="transmembrane region" description="Helical" evidence="3">
    <location>
        <begin position="92"/>
        <end position="113"/>
    </location>
</feature>
<evidence type="ECO:0000256" key="1">
    <source>
        <dbReference type="ARBA" id="ARBA00023015"/>
    </source>
</evidence>
<gene>
    <name evidence="5" type="ORF">EDD33_3122</name>
</gene>
<name>A0A3N2CXH9_9ACTN</name>
<feature type="domain" description="Putative zinc-finger" evidence="4">
    <location>
        <begin position="8"/>
        <end position="37"/>
    </location>
</feature>
<protein>
    <submittedName>
        <fullName evidence="5">Putative zinc finger protein</fullName>
    </submittedName>
</protein>
<keyword evidence="3" id="KW-0812">Transmembrane</keyword>
<sequence length="223" mass="23165">MNEHERLRTDLGAYVLGQLDEASAARLEQHLDGCATCTAELGELTPVAAALADLRVRPAPAAGDVPPGLADRVVGTVELAARSERRTTWARTAGVAGVAAALALVLSFGVQALRDDPTPTTPSVPTEAVGIRDEAPGVQASAALVNHTWGVEVKLRASGFEDGGRYRVDVLGTGGRRYPAGEFVGTGAREMDCNLNSAVLRDRAAGFEVTDSDGRVVAASTFS</sequence>
<proteinExistence type="predicted"/>
<keyword evidence="2" id="KW-0804">Transcription</keyword>
<dbReference type="RefSeq" id="WP_123391872.1">
    <property type="nucleotide sequence ID" value="NZ_RKHO01000001.1"/>
</dbReference>
<dbReference type="OrthoDB" id="5242431at2"/>
<evidence type="ECO:0000256" key="2">
    <source>
        <dbReference type="ARBA" id="ARBA00023163"/>
    </source>
</evidence>
<reference evidence="5 6" key="1">
    <citation type="submission" date="2018-11" db="EMBL/GenBank/DDBJ databases">
        <title>Sequencing the genomes of 1000 actinobacteria strains.</title>
        <authorList>
            <person name="Klenk H.-P."/>
        </authorList>
    </citation>
    <scope>NUCLEOTIDE SEQUENCE [LARGE SCALE GENOMIC DNA]</scope>
    <source>
        <strain evidence="5 6">DSM 12652</strain>
    </source>
</reference>
<keyword evidence="6" id="KW-1185">Reference proteome</keyword>
<organism evidence="5 6">
    <name type="scientific">Nocardioides aurantiacus</name>
    <dbReference type="NCBI Taxonomy" id="86796"/>
    <lineage>
        <taxon>Bacteria</taxon>
        <taxon>Bacillati</taxon>
        <taxon>Actinomycetota</taxon>
        <taxon>Actinomycetes</taxon>
        <taxon>Propionibacteriales</taxon>
        <taxon>Nocardioidaceae</taxon>
        <taxon>Nocardioides</taxon>
    </lineage>
</organism>
<accession>A0A3N2CXH9</accession>
<evidence type="ECO:0000259" key="4">
    <source>
        <dbReference type="Pfam" id="PF13490"/>
    </source>
</evidence>
<keyword evidence="3" id="KW-1133">Transmembrane helix</keyword>
<comment type="caution">
    <text evidence="5">The sequence shown here is derived from an EMBL/GenBank/DDBJ whole genome shotgun (WGS) entry which is preliminary data.</text>
</comment>
<dbReference type="InterPro" id="IPR027383">
    <property type="entry name" value="Znf_put"/>
</dbReference>
<keyword evidence="3" id="KW-0472">Membrane</keyword>
<dbReference type="Gene3D" id="1.10.10.1320">
    <property type="entry name" value="Anti-sigma factor, zinc-finger domain"/>
    <property type="match status" value="1"/>
</dbReference>
<evidence type="ECO:0000313" key="6">
    <source>
        <dbReference type="Proteomes" id="UP000281738"/>
    </source>
</evidence>
<evidence type="ECO:0000313" key="5">
    <source>
        <dbReference type="EMBL" id="ROR92235.1"/>
    </source>
</evidence>
<evidence type="ECO:0000256" key="3">
    <source>
        <dbReference type="SAM" id="Phobius"/>
    </source>
</evidence>
<dbReference type="InterPro" id="IPR041916">
    <property type="entry name" value="Anti_sigma_zinc_sf"/>
</dbReference>
<dbReference type="EMBL" id="RKHO01000001">
    <property type="protein sequence ID" value="ROR92235.1"/>
    <property type="molecule type" value="Genomic_DNA"/>
</dbReference>
<dbReference type="AlphaFoldDB" id="A0A3N2CXH9"/>
<dbReference type="Proteomes" id="UP000281738">
    <property type="component" value="Unassembled WGS sequence"/>
</dbReference>
<dbReference type="Pfam" id="PF13490">
    <property type="entry name" value="zf-HC2"/>
    <property type="match status" value="1"/>
</dbReference>